<dbReference type="Proteomes" id="UP001501676">
    <property type="component" value="Unassembled WGS sequence"/>
</dbReference>
<name>A0ABP6SQY8_9ACTN</name>
<evidence type="ECO:0000313" key="1">
    <source>
        <dbReference type="EMBL" id="GAA3383052.1"/>
    </source>
</evidence>
<keyword evidence="2" id="KW-1185">Reference proteome</keyword>
<comment type="caution">
    <text evidence="1">The sequence shown here is derived from an EMBL/GenBank/DDBJ whole genome shotgun (WGS) entry which is preliminary data.</text>
</comment>
<evidence type="ECO:0000313" key="2">
    <source>
        <dbReference type="Proteomes" id="UP001501676"/>
    </source>
</evidence>
<proteinExistence type="predicted"/>
<gene>
    <name evidence="1" type="ORF">GCM10020369_07430</name>
</gene>
<sequence>MEPEPAPTHTGPPLERSAPRTLLEALTPPAAPSPPVGTHLGTLVRPDDQVRLRIDLVNGAIDAAGGTIVATVAGRPIRLVLTFGPQHTVEATIAATDTLPAAAQGQRQAAPSRISLTVPDGTPFTVATLLDLAAFALHLDGRADGGTNSAEPTADVTAIEVPTSLVLSPTGRGPAKGRFTAATTPVTHDDVTELWRARLGVFDGTAVVEPPAALPAVRAIWSRPGDPPFTRPVDEDQRALLVEQTTGPGSEPITVSQLALSSHGAFADLDGAWATGVLAAYQQRVVTGRDVHVEVVERGYLAPWGLRATLTTLTERVFEPDAAGDTTAALVQDVYLAISEPTTDYPQEFMPFEGRKLPFLSVTAADPGSGPVGKDRIVLPNGSSINRDKACVLTRDGADLALTCTATDRTGRASVTFSLPAVFVADSEAYEAAETVGGERTVLAKLATWYGAADEPARQELALGGQAVGWATPSPDGEAGSVQTTNRIRLALDRPDLTDTTAAAVEARLRELGRPAFYPAVDAAFIVDVASATTLGGDPPETEVTVAQRWLDSGLEPDNVDLGYLDLATPTVLTPTIEATGMMSAALNVDTYGQRRGAGTAPVGGGRSWDPLDALAGLPKLLGNLALAELVGRVDDVADELQAKGLPTLRVEVRPGAELDDPPVGVCFHFTWEPTLKSFPAEGDEPRTFVVTADFEDEDALKDLPKPFGGDETHARLALTTCLPENSTSFEATLERFAIQLPPSIPPLVPVVAILFDQVKFTTTNGSSNVDTDIADWLFIGPLNWLEPIKDFVTEVLGLGAATFDGGIFVKYGIPIPGLTLGVLTVDGLRLDLGIDLPDSGASSIDFAMCTRDDPFTITIMGFGGNGSFGLEVDASKIVLIEGSMAVTYALAVDMFIASAALSASLGVFVLYEDDEVTLGAYAELRGSVSVLGLFEVSGKVTVGLLYNVTTQILRGVAAVTGEVSSPFGKKEVTHDVEVEVAVGNGNGAARRLGAAAPGDTALSFADHYSQPEWTAYCSAFAA</sequence>
<organism evidence="1 2">
    <name type="scientific">Cryptosporangium minutisporangium</name>
    <dbReference type="NCBI Taxonomy" id="113569"/>
    <lineage>
        <taxon>Bacteria</taxon>
        <taxon>Bacillati</taxon>
        <taxon>Actinomycetota</taxon>
        <taxon>Actinomycetes</taxon>
        <taxon>Cryptosporangiales</taxon>
        <taxon>Cryptosporangiaceae</taxon>
        <taxon>Cryptosporangium</taxon>
    </lineage>
</organism>
<accession>A0ABP6SQY8</accession>
<dbReference type="EMBL" id="BAAAYN010000004">
    <property type="protein sequence ID" value="GAA3383052.1"/>
    <property type="molecule type" value="Genomic_DNA"/>
</dbReference>
<dbReference type="RefSeq" id="WP_345726508.1">
    <property type="nucleotide sequence ID" value="NZ_BAAAYN010000004.1"/>
</dbReference>
<reference evidence="2" key="1">
    <citation type="journal article" date="2019" name="Int. J. Syst. Evol. Microbiol.">
        <title>The Global Catalogue of Microorganisms (GCM) 10K type strain sequencing project: providing services to taxonomists for standard genome sequencing and annotation.</title>
        <authorList>
            <consortium name="The Broad Institute Genomics Platform"/>
            <consortium name="The Broad Institute Genome Sequencing Center for Infectious Disease"/>
            <person name="Wu L."/>
            <person name="Ma J."/>
        </authorList>
    </citation>
    <scope>NUCLEOTIDE SEQUENCE [LARGE SCALE GENOMIC DNA]</scope>
    <source>
        <strain evidence="2">JCM 9458</strain>
    </source>
</reference>
<protein>
    <submittedName>
        <fullName evidence="1">Uncharacterized protein</fullName>
    </submittedName>
</protein>